<dbReference type="GO" id="GO:0006096">
    <property type="term" value="P:glycolytic process"/>
    <property type="evidence" value="ECO:0007669"/>
    <property type="project" value="UniProtKB-UniPathway"/>
</dbReference>
<dbReference type="AlphaFoldDB" id="A0A1H3WLG2"/>
<evidence type="ECO:0000256" key="7">
    <source>
        <dbReference type="ARBA" id="ARBA00029799"/>
    </source>
</evidence>
<dbReference type="RefSeq" id="WP_090554464.1">
    <property type="nucleotide sequence ID" value="NZ_FNRA01000001.1"/>
</dbReference>
<keyword evidence="5" id="KW-0324">Glycolysis</keyword>
<proteinExistence type="inferred from homology"/>
<comment type="catalytic activity">
    <reaction evidence="1">
        <text>beta-D-fructose 1,6-bisphosphate = D-glyceraldehyde 3-phosphate + dihydroxyacetone phosphate</text>
        <dbReference type="Rhea" id="RHEA:14729"/>
        <dbReference type="ChEBI" id="CHEBI:32966"/>
        <dbReference type="ChEBI" id="CHEBI:57642"/>
        <dbReference type="ChEBI" id="CHEBI:59776"/>
        <dbReference type="EC" id="4.1.2.13"/>
    </reaction>
</comment>
<name>A0A1H3WLG2_9SPHI</name>
<dbReference type="OrthoDB" id="9813469at2"/>
<gene>
    <name evidence="9" type="ORF">SAMN05443550_101306</name>
</gene>
<evidence type="ECO:0000256" key="1">
    <source>
        <dbReference type="ARBA" id="ARBA00000441"/>
    </source>
</evidence>
<keyword evidence="6" id="KW-0456">Lyase</keyword>
<comment type="pathway">
    <text evidence="2">Carbohydrate degradation; glycolysis; D-glyceraldehyde 3-phosphate and glycerone phosphate from D-glucose: step 4/4.</text>
</comment>
<dbReference type="EC" id="4.1.2.13" evidence="4"/>
<evidence type="ECO:0000256" key="8">
    <source>
        <dbReference type="ARBA" id="ARBA00072515"/>
    </source>
</evidence>
<reference evidence="9 10" key="1">
    <citation type="submission" date="2016-10" db="EMBL/GenBank/DDBJ databases">
        <authorList>
            <person name="de Groot N.N."/>
        </authorList>
    </citation>
    <scope>NUCLEOTIDE SEQUENCE [LARGE SCALE GENOMIC DNA]</scope>
    <source>
        <strain evidence="9 10">DSM 19033</strain>
    </source>
</reference>
<dbReference type="Proteomes" id="UP000198850">
    <property type="component" value="Unassembled WGS sequence"/>
</dbReference>
<evidence type="ECO:0000256" key="4">
    <source>
        <dbReference type="ARBA" id="ARBA00013068"/>
    </source>
</evidence>
<dbReference type="SUPFAM" id="SSF51569">
    <property type="entry name" value="Aldolase"/>
    <property type="match status" value="1"/>
</dbReference>
<keyword evidence="10" id="KW-1185">Reference proteome</keyword>
<accession>A0A1H3WLG2</accession>
<evidence type="ECO:0000256" key="6">
    <source>
        <dbReference type="ARBA" id="ARBA00023239"/>
    </source>
</evidence>
<dbReference type="InterPro" id="IPR000741">
    <property type="entry name" value="FBA_I"/>
</dbReference>
<dbReference type="NCBIfam" id="NF033379">
    <property type="entry name" value="FrucBisAld_I"/>
    <property type="match status" value="1"/>
</dbReference>
<dbReference type="FunFam" id="3.20.20.70:FF:000140">
    <property type="entry name" value="Fructose-bisphosphate aldolase"/>
    <property type="match status" value="1"/>
</dbReference>
<evidence type="ECO:0000256" key="2">
    <source>
        <dbReference type="ARBA" id="ARBA00004714"/>
    </source>
</evidence>
<sequence>MENRDQLIMTAKAMVADNKGLVAIDESIATLNKRFEAAGIPQTEGYRRAYREVLITTPGIGEYINGAILFDETVHQQTLSGIPFLDALNKAGVIPGIKLDEGVEDLPLSPGEKVTKGLDDLVERLAAYSKLGLRFAKWRAVIQIDGQLPTAACIASNAHALARYAAACQQAGIVPVVEPEVIMDGAHRIERCAEVTEWALRELFQQLHLLNVELRGLILKPNMVLPGKDVKEKASADEVATLTVECLLNAVPAAVAGIAFLSGGQDPESASANLNAMNLKYKTELPWPVTYSFSRALHQPALEIWAGKDENVKAAQASFLELGKANKAAGKGEFISTDITL</sequence>
<evidence type="ECO:0000256" key="5">
    <source>
        <dbReference type="ARBA" id="ARBA00023152"/>
    </source>
</evidence>
<comment type="similarity">
    <text evidence="3">Belongs to the class I fructose-bisphosphate aldolase family.</text>
</comment>
<dbReference type="EMBL" id="FNRA01000001">
    <property type="protein sequence ID" value="SDZ87973.1"/>
    <property type="molecule type" value="Genomic_DNA"/>
</dbReference>
<dbReference type="InterPro" id="IPR013785">
    <property type="entry name" value="Aldolase_TIM"/>
</dbReference>
<dbReference type="STRING" id="425514.SAMN05443550_101306"/>
<dbReference type="UniPathway" id="UPA00109">
    <property type="reaction ID" value="UER00183"/>
</dbReference>
<dbReference type="Gene3D" id="3.20.20.70">
    <property type="entry name" value="Aldolase class I"/>
    <property type="match status" value="1"/>
</dbReference>
<organism evidence="9 10">
    <name type="scientific">Pedobacter hartonius</name>
    <dbReference type="NCBI Taxonomy" id="425514"/>
    <lineage>
        <taxon>Bacteria</taxon>
        <taxon>Pseudomonadati</taxon>
        <taxon>Bacteroidota</taxon>
        <taxon>Sphingobacteriia</taxon>
        <taxon>Sphingobacteriales</taxon>
        <taxon>Sphingobacteriaceae</taxon>
        <taxon>Pedobacter</taxon>
    </lineage>
</organism>
<evidence type="ECO:0000313" key="9">
    <source>
        <dbReference type="EMBL" id="SDZ87973.1"/>
    </source>
</evidence>
<protein>
    <recommendedName>
        <fullName evidence="8">Probable fructose-bisphosphate aldolase class 1</fullName>
        <ecNumber evidence="4">4.1.2.13</ecNumber>
    </recommendedName>
    <alternativeName>
        <fullName evidence="7">Fructose-bisphosphate aldolase class I</fullName>
    </alternativeName>
</protein>
<dbReference type="GO" id="GO:0004332">
    <property type="term" value="F:fructose-bisphosphate aldolase activity"/>
    <property type="evidence" value="ECO:0007669"/>
    <property type="project" value="UniProtKB-EC"/>
</dbReference>
<dbReference type="PANTHER" id="PTHR11627">
    <property type="entry name" value="FRUCTOSE-BISPHOSPHATE ALDOLASE"/>
    <property type="match status" value="1"/>
</dbReference>
<evidence type="ECO:0000256" key="3">
    <source>
        <dbReference type="ARBA" id="ARBA00010387"/>
    </source>
</evidence>
<dbReference type="Pfam" id="PF00274">
    <property type="entry name" value="Glycolytic"/>
    <property type="match status" value="1"/>
</dbReference>
<evidence type="ECO:0000313" key="10">
    <source>
        <dbReference type="Proteomes" id="UP000198850"/>
    </source>
</evidence>